<evidence type="ECO:0000313" key="3">
    <source>
        <dbReference type="Proteomes" id="UP001162261"/>
    </source>
</evidence>
<reference evidence="2" key="1">
    <citation type="submission" date="2022-09" db="EMBL/GenBank/DDBJ databases">
        <title>Intensive care unit water sources are persistently colonized with multi-drug resistant bacteria and are the site of extensive horizontal gene transfer of antibiotic resistance genes.</title>
        <authorList>
            <person name="Diorio-Toth L."/>
        </authorList>
    </citation>
    <scope>NUCLEOTIDE SEQUENCE</scope>
    <source>
        <strain evidence="2">GD03649</strain>
    </source>
</reference>
<sequence length="105" mass="12222">MVSHRVLITVAIAKLHFKIVQEKKIMELSFLSIVGCLLIVGGLLLPIYTANLFPLSKKSNDQYQEMMRKGDRGWIIDFKINQWIRKNWIYIPILGVLLFFIGLLF</sequence>
<dbReference type="AlphaFoldDB" id="A0AA43BH15"/>
<keyword evidence="1" id="KW-1133">Transmembrane helix</keyword>
<comment type="caution">
    <text evidence="2">The sequence shown here is derived from an EMBL/GenBank/DDBJ whole genome shotgun (WGS) entry which is preliminary data.</text>
</comment>
<keyword evidence="1" id="KW-0472">Membrane</keyword>
<feature type="transmembrane region" description="Helical" evidence="1">
    <location>
        <begin position="28"/>
        <end position="48"/>
    </location>
</feature>
<proteinExistence type="predicted"/>
<dbReference type="RefSeq" id="WP_252715844.1">
    <property type="nucleotide sequence ID" value="NZ_BKWH01000001.1"/>
</dbReference>
<accession>A0AA43BH15</accession>
<feature type="transmembrane region" description="Helical" evidence="1">
    <location>
        <begin position="87"/>
        <end position="104"/>
    </location>
</feature>
<evidence type="ECO:0000256" key="1">
    <source>
        <dbReference type="SAM" id="Phobius"/>
    </source>
</evidence>
<dbReference type="EMBL" id="JAOCLH010000005">
    <property type="protein sequence ID" value="MDH2171628.1"/>
    <property type="molecule type" value="Genomic_DNA"/>
</dbReference>
<organism evidence="2 3">
    <name type="scientific">Acinetobacter johnsonii</name>
    <dbReference type="NCBI Taxonomy" id="40214"/>
    <lineage>
        <taxon>Bacteria</taxon>
        <taxon>Pseudomonadati</taxon>
        <taxon>Pseudomonadota</taxon>
        <taxon>Gammaproteobacteria</taxon>
        <taxon>Moraxellales</taxon>
        <taxon>Moraxellaceae</taxon>
        <taxon>Acinetobacter</taxon>
    </lineage>
</organism>
<gene>
    <name evidence="2" type="ORF">N5J46_04160</name>
</gene>
<protein>
    <submittedName>
        <fullName evidence="2">Uncharacterized protein</fullName>
    </submittedName>
</protein>
<evidence type="ECO:0000313" key="2">
    <source>
        <dbReference type="EMBL" id="MDH2171628.1"/>
    </source>
</evidence>
<name>A0AA43BH15_ACIJO</name>
<dbReference type="Proteomes" id="UP001162261">
    <property type="component" value="Unassembled WGS sequence"/>
</dbReference>
<keyword evidence="1" id="KW-0812">Transmembrane</keyword>